<dbReference type="AlphaFoldDB" id="A0A543CTM7"/>
<protein>
    <submittedName>
        <fullName evidence="1">Uncharacterized protein</fullName>
    </submittedName>
</protein>
<proteinExistence type="predicted"/>
<dbReference type="Proteomes" id="UP000316096">
    <property type="component" value="Unassembled WGS sequence"/>
</dbReference>
<keyword evidence="2" id="KW-1185">Reference proteome</keyword>
<organism evidence="1 2">
    <name type="scientific">Actinoallomurus bryophytorum</name>
    <dbReference type="NCBI Taxonomy" id="1490222"/>
    <lineage>
        <taxon>Bacteria</taxon>
        <taxon>Bacillati</taxon>
        <taxon>Actinomycetota</taxon>
        <taxon>Actinomycetes</taxon>
        <taxon>Streptosporangiales</taxon>
        <taxon>Thermomonosporaceae</taxon>
        <taxon>Actinoallomurus</taxon>
    </lineage>
</organism>
<evidence type="ECO:0000313" key="1">
    <source>
        <dbReference type="EMBL" id="TQM00463.1"/>
    </source>
</evidence>
<gene>
    <name evidence="1" type="ORF">FB559_6176</name>
</gene>
<accession>A0A543CTM7</accession>
<evidence type="ECO:0000313" key="2">
    <source>
        <dbReference type="Proteomes" id="UP000316096"/>
    </source>
</evidence>
<reference evidence="1 2" key="1">
    <citation type="submission" date="2019-06" db="EMBL/GenBank/DDBJ databases">
        <title>Sequencing the genomes of 1000 actinobacteria strains.</title>
        <authorList>
            <person name="Klenk H.-P."/>
        </authorList>
    </citation>
    <scope>NUCLEOTIDE SEQUENCE [LARGE SCALE GENOMIC DNA]</scope>
    <source>
        <strain evidence="1 2">DSM 102200</strain>
    </source>
</reference>
<comment type="caution">
    <text evidence="1">The sequence shown here is derived from an EMBL/GenBank/DDBJ whole genome shotgun (WGS) entry which is preliminary data.</text>
</comment>
<dbReference type="OrthoDB" id="4950701at2"/>
<dbReference type="RefSeq" id="WP_141960022.1">
    <property type="nucleotide sequence ID" value="NZ_VFOZ01000001.1"/>
</dbReference>
<dbReference type="EMBL" id="VFOZ01000001">
    <property type="protein sequence ID" value="TQM00463.1"/>
    <property type="molecule type" value="Genomic_DNA"/>
</dbReference>
<sequence>MRAGPSFIVVWFVIGAVAAGQRHDYSHFDASCAKTTTIVLTILSGPLNYAGINPQVSCRMPQPSK</sequence>
<name>A0A543CTM7_9ACTN</name>